<dbReference type="CDD" id="cd03127">
    <property type="entry name" value="tetraspanin_LEL"/>
    <property type="match status" value="1"/>
</dbReference>
<name>A0A818UAR2_9BILA</name>
<organism evidence="8 9">
    <name type="scientific">Rotaria socialis</name>
    <dbReference type="NCBI Taxonomy" id="392032"/>
    <lineage>
        <taxon>Eukaryota</taxon>
        <taxon>Metazoa</taxon>
        <taxon>Spiralia</taxon>
        <taxon>Gnathifera</taxon>
        <taxon>Rotifera</taxon>
        <taxon>Eurotatoria</taxon>
        <taxon>Bdelloidea</taxon>
        <taxon>Philodinida</taxon>
        <taxon>Philodinidae</taxon>
        <taxon>Rotaria</taxon>
    </lineage>
</organism>
<evidence type="ECO:0000256" key="6">
    <source>
        <dbReference type="PIRSR" id="PIRSR002419-1"/>
    </source>
</evidence>
<dbReference type="PRINTS" id="PR00259">
    <property type="entry name" value="TMFOUR"/>
</dbReference>
<dbReference type="Gene3D" id="1.10.1450.10">
    <property type="entry name" value="Tetraspanin"/>
    <property type="match status" value="1"/>
</dbReference>
<dbReference type="PANTHER" id="PTHR19282:SF544">
    <property type="entry name" value="TETRASPANIN"/>
    <property type="match status" value="1"/>
</dbReference>
<dbReference type="PIRSF" id="PIRSF002419">
    <property type="entry name" value="Tetraspanin"/>
    <property type="match status" value="1"/>
</dbReference>
<evidence type="ECO:0000256" key="5">
    <source>
        <dbReference type="ARBA" id="ARBA00023136"/>
    </source>
</evidence>
<feature type="transmembrane region" description="Helical" evidence="7">
    <location>
        <begin position="63"/>
        <end position="87"/>
    </location>
</feature>
<comment type="caution">
    <text evidence="8">The sequence shown here is derived from an EMBL/GenBank/DDBJ whole genome shotgun (WGS) entry which is preliminary data.</text>
</comment>
<dbReference type="SUPFAM" id="SSF48652">
    <property type="entry name" value="Tetraspanin"/>
    <property type="match status" value="1"/>
</dbReference>
<comment type="subcellular location">
    <subcellularLocation>
        <location evidence="1 7">Membrane</location>
        <topology evidence="1 7">Multi-pass membrane protein</topology>
    </subcellularLocation>
</comment>
<reference evidence="8" key="1">
    <citation type="submission" date="2021-02" db="EMBL/GenBank/DDBJ databases">
        <authorList>
            <person name="Nowell W R."/>
        </authorList>
    </citation>
    <scope>NUCLEOTIDE SEQUENCE</scope>
</reference>
<dbReference type="EMBL" id="CAJNYV010004813">
    <property type="protein sequence ID" value="CAF3695865.1"/>
    <property type="molecule type" value="Genomic_DNA"/>
</dbReference>
<dbReference type="InterPro" id="IPR000301">
    <property type="entry name" value="Tetraspanin_animals"/>
</dbReference>
<dbReference type="InterPro" id="IPR018499">
    <property type="entry name" value="Tetraspanin/Peripherin"/>
</dbReference>
<dbReference type="PANTHER" id="PTHR19282">
    <property type="entry name" value="TETRASPANIN"/>
    <property type="match status" value="1"/>
</dbReference>
<dbReference type="InterPro" id="IPR008952">
    <property type="entry name" value="Tetraspanin_EC2_sf"/>
</dbReference>
<evidence type="ECO:0000256" key="4">
    <source>
        <dbReference type="ARBA" id="ARBA00022989"/>
    </source>
</evidence>
<gene>
    <name evidence="8" type="ORF">KIK155_LOCUS26308</name>
</gene>
<evidence type="ECO:0000256" key="7">
    <source>
        <dbReference type="RuleBase" id="RU361218"/>
    </source>
</evidence>
<dbReference type="AlphaFoldDB" id="A0A818UAR2"/>
<dbReference type="GO" id="GO:0005886">
    <property type="term" value="C:plasma membrane"/>
    <property type="evidence" value="ECO:0007669"/>
    <property type="project" value="TreeGrafter"/>
</dbReference>
<evidence type="ECO:0000313" key="8">
    <source>
        <dbReference type="EMBL" id="CAF3695865.1"/>
    </source>
</evidence>
<sequence length="256" mass="28025">MANKFSCSVKFMRAILLLLNSIFALVAFVLIGLGIYIKVDNKFSVVLDKLSDISNFEGQSLGFLAFVLIGGGVITLLICLSGCLGSLWYNRCLLYMYAIILGIVMVIELTGFILAFAYKSKLESVYRNSLKTVFTNAVQKNQTQVMNAFHDLESALECCGVNGIIDYTSAGQDAPSWCYLHQEGCSNVIIDSLRKNLPIIGGTLGSVLLLELLGFIGAILLAVALKILPDVKSSSDSREVITDVVLNRRRNYHSFA</sequence>
<keyword evidence="5 7" id="KW-0472">Membrane</keyword>
<keyword evidence="3 7" id="KW-0812">Transmembrane</keyword>
<evidence type="ECO:0000256" key="3">
    <source>
        <dbReference type="ARBA" id="ARBA00022692"/>
    </source>
</evidence>
<proteinExistence type="inferred from homology"/>
<feature type="transmembrane region" description="Helical" evidence="7">
    <location>
        <begin position="207"/>
        <end position="228"/>
    </location>
</feature>
<dbReference type="Pfam" id="PF00335">
    <property type="entry name" value="Tetraspanin"/>
    <property type="match status" value="1"/>
</dbReference>
<dbReference type="Proteomes" id="UP000663865">
    <property type="component" value="Unassembled WGS sequence"/>
</dbReference>
<keyword evidence="4 7" id="KW-1133">Transmembrane helix</keyword>
<evidence type="ECO:0000313" key="9">
    <source>
        <dbReference type="Proteomes" id="UP000663865"/>
    </source>
</evidence>
<protein>
    <recommendedName>
        <fullName evidence="7">Tetraspanin</fullName>
    </recommendedName>
</protein>
<accession>A0A818UAR2</accession>
<evidence type="ECO:0000256" key="1">
    <source>
        <dbReference type="ARBA" id="ARBA00004141"/>
    </source>
</evidence>
<comment type="similarity">
    <text evidence="2 7">Belongs to the tetraspanin (TM4SF) family.</text>
</comment>
<feature type="transmembrane region" description="Helical" evidence="7">
    <location>
        <begin position="94"/>
        <end position="118"/>
    </location>
</feature>
<evidence type="ECO:0000256" key="2">
    <source>
        <dbReference type="ARBA" id="ARBA00006840"/>
    </source>
</evidence>
<keyword evidence="6" id="KW-1015">Disulfide bond</keyword>
<feature type="disulfide bond" evidence="6">
    <location>
        <begin position="159"/>
        <end position="178"/>
    </location>
</feature>
<feature type="transmembrane region" description="Helical" evidence="7">
    <location>
        <begin position="12"/>
        <end position="37"/>
    </location>
</feature>